<dbReference type="EMBL" id="FXSZ01000001">
    <property type="protein sequence ID" value="SMO33667.1"/>
    <property type="molecule type" value="Genomic_DNA"/>
</dbReference>
<feature type="domain" description="RNA polymerase sigma factor 70 region 4 type 2" evidence="6">
    <location>
        <begin position="125"/>
        <end position="171"/>
    </location>
</feature>
<dbReference type="RefSeq" id="WP_142600588.1">
    <property type="nucleotide sequence ID" value="NZ_FXSZ01000001.1"/>
</dbReference>
<dbReference type="InterPro" id="IPR014284">
    <property type="entry name" value="RNA_pol_sigma-70_dom"/>
</dbReference>
<proteinExistence type="inferred from homology"/>
<feature type="domain" description="RNA polymerase sigma-70 region 2" evidence="5">
    <location>
        <begin position="27"/>
        <end position="91"/>
    </location>
</feature>
<evidence type="ECO:0000313" key="8">
    <source>
        <dbReference type="Proteomes" id="UP000315971"/>
    </source>
</evidence>
<keyword evidence="8" id="KW-1185">Reference proteome</keyword>
<accession>A0A521AFV2</accession>
<dbReference type="NCBIfam" id="TIGR02937">
    <property type="entry name" value="sigma70-ECF"/>
    <property type="match status" value="1"/>
</dbReference>
<dbReference type="InterPro" id="IPR013324">
    <property type="entry name" value="RNA_pol_sigma_r3/r4-like"/>
</dbReference>
<dbReference type="PANTHER" id="PTHR43133">
    <property type="entry name" value="RNA POLYMERASE ECF-TYPE SIGMA FACTO"/>
    <property type="match status" value="1"/>
</dbReference>
<dbReference type="PANTHER" id="PTHR43133:SF46">
    <property type="entry name" value="RNA POLYMERASE SIGMA-70 FACTOR ECF SUBFAMILY"/>
    <property type="match status" value="1"/>
</dbReference>
<dbReference type="SUPFAM" id="SSF88659">
    <property type="entry name" value="Sigma3 and sigma4 domains of RNA polymerase sigma factors"/>
    <property type="match status" value="1"/>
</dbReference>
<evidence type="ECO:0000256" key="2">
    <source>
        <dbReference type="ARBA" id="ARBA00023015"/>
    </source>
</evidence>
<dbReference type="InterPro" id="IPR013249">
    <property type="entry name" value="RNA_pol_sigma70_r4_t2"/>
</dbReference>
<reference evidence="7 8" key="1">
    <citation type="submission" date="2017-05" db="EMBL/GenBank/DDBJ databases">
        <authorList>
            <person name="Varghese N."/>
            <person name="Submissions S."/>
        </authorList>
    </citation>
    <scope>NUCLEOTIDE SEQUENCE [LARGE SCALE GENOMIC DNA]</scope>
    <source>
        <strain evidence="7 8">DSM 21342</strain>
    </source>
</reference>
<dbReference type="Pfam" id="PF04542">
    <property type="entry name" value="Sigma70_r2"/>
    <property type="match status" value="1"/>
</dbReference>
<dbReference type="Gene3D" id="1.10.1740.10">
    <property type="match status" value="1"/>
</dbReference>
<keyword evidence="3" id="KW-0731">Sigma factor</keyword>
<dbReference type="InterPro" id="IPR007627">
    <property type="entry name" value="RNA_pol_sigma70_r2"/>
</dbReference>
<evidence type="ECO:0000259" key="5">
    <source>
        <dbReference type="Pfam" id="PF04542"/>
    </source>
</evidence>
<dbReference type="NCBIfam" id="TIGR02985">
    <property type="entry name" value="Sig70_bacteroi1"/>
    <property type="match status" value="1"/>
</dbReference>
<dbReference type="InterPro" id="IPR036388">
    <property type="entry name" value="WH-like_DNA-bd_sf"/>
</dbReference>
<evidence type="ECO:0000256" key="4">
    <source>
        <dbReference type="ARBA" id="ARBA00023163"/>
    </source>
</evidence>
<protein>
    <submittedName>
        <fullName evidence="7">RNA polymerase sigma-70 factor, ECF subfamily</fullName>
    </submittedName>
</protein>
<dbReference type="AlphaFoldDB" id="A0A521AFV2"/>
<name>A0A521AFV2_9SPHI</name>
<gene>
    <name evidence="7" type="ORF">SAMN06265350_101125</name>
</gene>
<dbReference type="InterPro" id="IPR039425">
    <property type="entry name" value="RNA_pol_sigma-70-like"/>
</dbReference>
<evidence type="ECO:0000256" key="3">
    <source>
        <dbReference type="ARBA" id="ARBA00023082"/>
    </source>
</evidence>
<dbReference type="InterPro" id="IPR014327">
    <property type="entry name" value="RNA_pol_sigma70_bacteroid"/>
</dbReference>
<dbReference type="Gene3D" id="1.10.10.10">
    <property type="entry name" value="Winged helix-like DNA-binding domain superfamily/Winged helix DNA-binding domain"/>
    <property type="match status" value="1"/>
</dbReference>
<dbReference type="Pfam" id="PF08281">
    <property type="entry name" value="Sigma70_r4_2"/>
    <property type="match status" value="1"/>
</dbReference>
<dbReference type="GO" id="GO:0003677">
    <property type="term" value="F:DNA binding"/>
    <property type="evidence" value="ECO:0007669"/>
    <property type="project" value="InterPro"/>
</dbReference>
<evidence type="ECO:0000259" key="6">
    <source>
        <dbReference type="Pfam" id="PF08281"/>
    </source>
</evidence>
<dbReference type="SUPFAM" id="SSF88946">
    <property type="entry name" value="Sigma2 domain of RNA polymerase sigma factors"/>
    <property type="match status" value="1"/>
</dbReference>
<evidence type="ECO:0000256" key="1">
    <source>
        <dbReference type="ARBA" id="ARBA00010641"/>
    </source>
</evidence>
<dbReference type="CDD" id="cd06171">
    <property type="entry name" value="Sigma70_r4"/>
    <property type="match status" value="1"/>
</dbReference>
<dbReference type="InterPro" id="IPR013325">
    <property type="entry name" value="RNA_pol_sigma_r2"/>
</dbReference>
<keyword evidence="2" id="KW-0805">Transcription regulation</keyword>
<sequence length="200" mass="23260">MKILEDDLQKQLLTRLKQGDESAFNALYKAYSKPLYLRILRMVKNAEDADELLQELFIKLWDNRRSIDLEKSFQSYMYTIAQNLVYNYFRKIANDQTLIKSLLANATDYYLNAQDLLENKEISILLQRAIDQLTPQRKQAFQLCKIEGKSYEETAALMGISTATVNSHMTKSFQSIKDYLLEHQNVYTLLFIAYMVAGIG</sequence>
<dbReference type="GO" id="GO:0006352">
    <property type="term" value="P:DNA-templated transcription initiation"/>
    <property type="evidence" value="ECO:0007669"/>
    <property type="project" value="InterPro"/>
</dbReference>
<dbReference type="Proteomes" id="UP000315971">
    <property type="component" value="Unassembled WGS sequence"/>
</dbReference>
<evidence type="ECO:0000313" key="7">
    <source>
        <dbReference type="EMBL" id="SMO33667.1"/>
    </source>
</evidence>
<organism evidence="7 8">
    <name type="scientific">Solitalea koreensis</name>
    <dbReference type="NCBI Taxonomy" id="543615"/>
    <lineage>
        <taxon>Bacteria</taxon>
        <taxon>Pseudomonadati</taxon>
        <taxon>Bacteroidota</taxon>
        <taxon>Sphingobacteriia</taxon>
        <taxon>Sphingobacteriales</taxon>
        <taxon>Sphingobacteriaceae</taxon>
        <taxon>Solitalea</taxon>
    </lineage>
</organism>
<dbReference type="OrthoDB" id="655312at2"/>
<keyword evidence="4" id="KW-0804">Transcription</keyword>
<comment type="similarity">
    <text evidence="1">Belongs to the sigma-70 factor family. ECF subfamily.</text>
</comment>
<dbReference type="GO" id="GO:0016987">
    <property type="term" value="F:sigma factor activity"/>
    <property type="evidence" value="ECO:0007669"/>
    <property type="project" value="UniProtKB-KW"/>
</dbReference>